<feature type="transmembrane region" description="Helical" evidence="10">
    <location>
        <begin position="237"/>
        <end position="257"/>
    </location>
</feature>
<comment type="subcellular location">
    <subcellularLocation>
        <location evidence="10">Cell inner membrane</location>
        <topology evidence="10">Multi-pass membrane protein</topology>
    </subcellularLocation>
    <subcellularLocation>
        <location evidence="1">Cell membrane</location>
        <topology evidence="1">Multi-pass membrane protein</topology>
    </subcellularLocation>
</comment>
<evidence type="ECO:0000256" key="8">
    <source>
        <dbReference type="ARBA" id="ARBA00023136"/>
    </source>
</evidence>
<keyword evidence="4 10" id="KW-0812">Transmembrane</keyword>
<evidence type="ECO:0000313" key="12">
    <source>
        <dbReference type="EMBL" id="RXN93295.1"/>
    </source>
</evidence>
<dbReference type="GO" id="GO:0005886">
    <property type="term" value="C:plasma membrane"/>
    <property type="evidence" value="ECO:0007669"/>
    <property type="project" value="UniProtKB-SubCell"/>
</dbReference>
<dbReference type="Gene3D" id="6.10.140.1330">
    <property type="match status" value="1"/>
</dbReference>
<keyword evidence="2 10" id="KW-0813">Transport</keyword>
<dbReference type="Proteomes" id="UP000290849">
    <property type="component" value="Unassembled WGS sequence"/>
</dbReference>
<protein>
    <submittedName>
        <fullName evidence="12">Na+/H+ antiporter</fullName>
    </submittedName>
</protein>
<feature type="transmembrane region" description="Helical" evidence="10">
    <location>
        <begin position="6"/>
        <end position="24"/>
    </location>
</feature>
<keyword evidence="10" id="KW-0997">Cell inner membrane</keyword>
<dbReference type="PANTHER" id="PTHR10110">
    <property type="entry name" value="SODIUM/HYDROGEN EXCHANGER"/>
    <property type="match status" value="1"/>
</dbReference>
<dbReference type="GO" id="GO:0015386">
    <property type="term" value="F:potassium:proton antiporter activity"/>
    <property type="evidence" value="ECO:0007669"/>
    <property type="project" value="TreeGrafter"/>
</dbReference>
<dbReference type="OrthoDB" id="9809206at2"/>
<feature type="transmembrane region" description="Helical" evidence="10">
    <location>
        <begin position="156"/>
        <end position="176"/>
    </location>
</feature>
<keyword evidence="6 10" id="KW-0915">Sodium</keyword>
<dbReference type="PANTHER" id="PTHR10110:SF86">
    <property type="entry name" value="SODIUM_HYDROGEN EXCHANGER 7"/>
    <property type="match status" value="1"/>
</dbReference>
<organism evidence="12 13">
    <name type="scientific">Achromobacter aloeverae</name>
    <dbReference type="NCBI Taxonomy" id="1750518"/>
    <lineage>
        <taxon>Bacteria</taxon>
        <taxon>Pseudomonadati</taxon>
        <taxon>Pseudomonadota</taxon>
        <taxon>Betaproteobacteria</taxon>
        <taxon>Burkholderiales</taxon>
        <taxon>Alcaligenaceae</taxon>
        <taxon>Achromobacter</taxon>
    </lineage>
</organism>
<proteinExistence type="inferred from homology"/>
<feature type="domain" description="Cation/H+ exchanger transmembrane" evidence="11">
    <location>
        <begin position="13"/>
        <end position="419"/>
    </location>
</feature>
<name>A0A4Q1HU67_9BURK</name>
<dbReference type="GO" id="GO:0098719">
    <property type="term" value="P:sodium ion import across plasma membrane"/>
    <property type="evidence" value="ECO:0007669"/>
    <property type="project" value="TreeGrafter"/>
</dbReference>
<evidence type="ECO:0000256" key="4">
    <source>
        <dbReference type="ARBA" id="ARBA00022692"/>
    </source>
</evidence>
<comment type="function">
    <text evidence="10">Na(+)/H(+) antiporter that extrudes sodium in exchange for external protons.</text>
</comment>
<keyword evidence="3" id="KW-1003">Cell membrane</keyword>
<evidence type="ECO:0000256" key="7">
    <source>
        <dbReference type="ARBA" id="ARBA00023065"/>
    </source>
</evidence>
<dbReference type="AlphaFoldDB" id="A0A4Q1HU67"/>
<feature type="transmembrane region" description="Helical" evidence="10">
    <location>
        <begin position="55"/>
        <end position="72"/>
    </location>
</feature>
<keyword evidence="5 10" id="KW-1133">Transmembrane helix</keyword>
<comment type="similarity">
    <text evidence="10">Belongs to the monovalent cation:proton antiporter 1 (CPA1) transporter (TC 2.A.36) family.</text>
</comment>
<dbReference type="NCBIfam" id="TIGR00831">
    <property type="entry name" value="a_cpa1"/>
    <property type="match status" value="1"/>
</dbReference>
<keyword evidence="7 10" id="KW-0406">Ion transport</keyword>
<feature type="transmembrane region" description="Helical" evidence="10">
    <location>
        <begin position="182"/>
        <end position="204"/>
    </location>
</feature>
<evidence type="ECO:0000256" key="10">
    <source>
        <dbReference type="RuleBase" id="RU366002"/>
    </source>
</evidence>
<dbReference type="RefSeq" id="WP_129149250.1">
    <property type="nucleotide sequence ID" value="NZ_JBHSDO010000006.1"/>
</dbReference>
<feature type="transmembrane region" description="Helical" evidence="10">
    <location>
        <begin position="358"/>
        <end position="382"/>
    </location>
</feature>
<feature type="transmembrane region" description="Helical" evidence="10">
    <location>
        <begin position="31"/>
        <end position="49"/>
    </location>
</feature>
<keyword evidence="13" id="KW-1185">Reference proteome</keyword>
<dbReference type="InterPro" id="IPR006153">
    <property type="entry name" value="Cation/H_exchanger_TM"/>
</dbReference>
<keyword evidence="9 10" id="KW-0739">Sodium transport</keyword>
<evidence type="ECO:0000256" key="6">
    <source>
        <dbReference type="ARBA" id="ARBA00023053"/>
    </source>
</evidence>
<evidence type="ECO:0000256" key="3">
    <source>
        <dbReference type="ARBA" id="ARBA00022475"/>
    </source>
</evidence>
<reference evidence="12 13" key="1">
    <citation type="journal article" date="2017" name="Int. J. Syst. Evol. Microbiol.">
        <title>Achromobacter aloeverae sp. nov., isolated from the root of Aloe vera (L.) Burm.f.</title>
        <authorList>
            <person name="Kuncharoen N."/>
            <person name="Muramatsu Y."/>
            <person name="Shibata C."/>
            <person name="Kamakura Y."/>
            <person name="Nakagawa Y."/>
            <person name="Tanasupawat S."/>
        </authorList>
    </citation>
    <scope>NUCLEOTIDE SEQUENCE [LARGE SCALE GENOMIC DNA]</scope>
    <source>
        <strain evidence="12 13">AVA-1</strain>
    </source>
</reference>
<feature type="transmembrane region" description="Helical" evidence="10">
    <location>
        <begin position="394"/>
        <end position="414"/>
    </location>
</feature>
<feature type="transmembrane region" description="Helical" evidence="10">
    <location>
        <begin position="312"/>
        <end position="337"/>
    </location>
</feature>
<dbReference type="Pfam" id="PF00999">
    <property type="entry name" value="Na_H_Exchanger"/>
    <property type="match status" value="1"/>
</dbReference>
<evidence type="ECO:0000259" key="11">
    <source>
        <dbReference type="Pfam" id="PF00999"/>
    </source>
</evidence>
<dbReference type="InterPro" id="IPR018422">
    <property type="entry name" value="Cation/H_exchanger_CPA1"/>
</dbReference>
<gene>
    <name evidence="12" type="ORF">C7R54_06245</name>
</gene>
<accession>A0A4Q1HU67</accession>
<evidence type="ECO:0000256" key="1">
    <source>
        <dbReference type="ARBA" id="ARBA00004651"/>
    </source>
</evidence>
<dbReference type="GO" id="GO:0015385">
    <property type="term" value="F:sodium:proton antiporter activity"/>
    <property type="evidence" value="ECO:0007669"/>
    <property type="project" value="InterPro"/>
</dbReference>
<feature type="transmembrane region" description="Helical" evidence="10">
    <location>
        <begin position="84"/>
        <end position="107"/>
    </location>
</feature>
<dbReference type="GO" id="GO:0051453">
    <property type="term" value="P:regulation of intracellular pH"/>
    <property type="evidence" value="ECO:0007669"/>
    <property type="project" value="TreeGrafter"/>
</dbReference>
<dbReference type="EMBL" id="PYAL01000001">
    <property type="protein sequence ID" value="RXN93295.1"/>
    <property type="molecule type" value="Genomic_DNA"/>
</dbReference>
<evidence type="ECO:0000256" key="5">
    <source>
        <dbReference type="ARBA" id="ARBA00022989"/>
    </source>
</evidence>
<comment type="caution">
    <text evidence="12">The sequence shown here is derived from an EMBL/GenBank/DDBJ whole genome shotgun (WGS) entry which is preliminary data.</text>
</comment>
<keyword evidence="10" id="KW-0050">Antiport</keyword>
<keyword evidence="8 10" id="KW-0472">Membrane</keyword>
<evidence type="ECO:0000256" key="9">
    <source>
        <dbReference type="ARBA" id="ARBA00023201"/>
    </source>
</evidence>
<feature type="transmembrane region" description="Helical" evidence="10">
    <location>
        <begin position="278"/>
        <end position="300"/>
    </location>
</feature>
<evidence type="ECO:0000313" key="13">
    <source>
        <dbReference type="Proteomes" id="UP000290849"/>
    </source>
</evidence>
<sequence length="547" mass="58717">MEAIGITLAMFAAVLVSGMVVRVLPVPVPLPLVQIALGALISIFSNHGVRLDPEVFFLLFLPPLLFLDGWRIPKEGVLRDKYSILELAFGLVFITVLGVGYFIHWMIPAMPLPVAFALAAIVSPTDPVAVSAITQRVTIPKRILHVLEGESLLNDASGLVAFRFAVMAAVSGSFSLGSAALSFLWVAIGGLATGAIFTILVTAAKNLFTRNFGEEPGSEILLSLIIPFGAYELAEHIGASGILAAVAAGVAMSYVELSGRAMAITRIQRNAVWNMLQFTLNGIMFVLLGEQLPAIFNGAVSVVMDTGHMNPWWLLVYAVAINVALAALRFGWVWLSLAIGRRIAARRGAQAPQPSIRLLLAVSLAGVRGAITLAGVLTLPFVVDSGEPFPARDLAIFLAATVIIVSLITASIGLPRLLQGLEVPEEAEHHRQEDLANAAAREAALKSIEATAHALAVKNPQADPTVYTEIATRLMNTLRQRTAGGLDQDVEPEIVKQHQAIERQMRLAALAASRNEIYRLARHGTLSDEMARDMVKGIDLQEARLRT</sequence>
<evidence type="ECO:0000256" key="2">
    <source>
        <dbReference type="ARBA" id="ARBA00022448"/>
    </source>
</evidence>
<dbReference type="InterPro" id="IPR004705">
    <property type="entry name" value="Cation/H_exchanger_CPA1_bac"/>
</dbReference>